<dbReference type="GO" id="GO:0008236">
    <property type="term" value="F:serine-type peptidase activity"/>
    <property type="evidence" value="ECO:0007669"/>
    <property type="project" value="UniProtKB-KW"/>
</dbReference>
<dbReference type="Pfam" id="PF03575">
    <property type="entry name" value="Peptidase_S51"/>
    <property type="match status" value="1"/>
</dbReference>
<evidence type="ECO:0000256" key="3">
    <source>
        <dbReference type="ARBA" id="ARBA00022801"/>
    </source>
</evidence>
<dbReference type="GO" id="GO:0006508">
    <property type="term" value="P:proteolysis"/>
    <property type="evidence" value="ECO:0007669"/>
    <property type="project" value="UniProtKB-KW"/>
</dbReference>
<evidence type="ECO:0000313" key="6">
    <source>
        <dbReference type="Proteomes" id="UP001239994"/>
    </source>
</evidence>
<organism evidence="5 6">
    <name type="scientific">Electrophorus voltai</name>
    <dbReference type="NCBI Taxonomy" id="2609070"/>
    <lineage>
        <taxon>Eukaryota</taxon>
        <taxon>Metazoa</taxon>
        <taxon>Chordata</taxon>
        <taxon>Craniata</taxon>
        <taxon>Vertebrata</taxon>
        <taxon>Euteleostomi</taxon>
        <taxon>Actinopterygii</taxon>
        <taxon>Neopterygii</taxon>
        <taxon>Teleostei</taxon>
        <taxon>Ostariophysi</taxon>
        <taxon>Gymnotiformes</taxon>
        <taxon>Gymnotoidei</taxon>
        <taxon>Gymnotidae</taxon>
        <taxon>Electrophorus</taxon>
    </lineage>
</organism>
<keyword evidence="3" id="KW-0378">Hydrolase</keyword>
<evidence type="ECO:0000313" key="5">
    <source>
        <dbReference type="EMBL" id="KAK1788661.1"/>
    </source>
</evidence>
<evidence type="ECO:0000256" key="4">
    <source>
        <dbReference type="ARBA" id="ARBA00022825"/>
    </source>
</evidence>
<dbReference type="EMBL" id="JAROKS010000022">
    <property type="protein sequence ID" value="KAK1788661.1"/>
    <property type="molecule type" value="Genomic_DNA"/>
</dbReference>
<keyword evidence="4" id="KW-0720">Serine protease</keyword>
<sequence length="73" mass="8306">MKRRLLLVSNSTLHGGGYLDHCQQQIKDFFGKQVTRILFIPYALHDRDAYTRMARDKLKTLGSVLSLVQLSAA</sequence>
<keyword evidence="2" id="KW-0645">Protease</keyword>
<reference evidence="5" key="1">
    <citation type="submission" date="2023-03" db="EMBL/GenBank/DDBJ databases">
        <title>Electrophorus voltai genome.</title>
        <authorList>
            <person name="Bian C."/>
        </authorList>
    </citation>
    <scope>NUCLEOTIDE SEQUENCE</scope>
    <source>
        <strain evidence="5">CB-2022</strain>
        <tissue evidence="5">Muscle</tissue>
    </source>
</reference>
<gene>
    <name evidence="5" type="ORF">P4O66_002479</name>
</gene>
<comment type="similarity">
    <text evidence="1">Belongs to the peptidase S51 family.</text>
</comment>
<dbReference type="Gene3D" id="3.40.50.880">
    <property type="match status" value="1"/>
</dbReference>
<dbReference type="AlphaFoldDB" id="A0AAD8YXM6"/>
<dbReference type="InterPro" id="IPR029062">
    <property type="entry name" value="Class_I_gatase-like"/>
</dbReference>
<dbReference type="Proteomes" id="UP001239994">
    <property type="component" value="Unassembled WGS sequence"/>
</dbReference>
<evidence type="ECO:0000256" key="2">
    <source>
        <dbReference type="ARBA" id="ARBA00022670"/>
    </source>
</evidence>
<evidence type="ECO:0000256" key="1">
    <source>
        <dbReference type="ARBA" id="ARBA00006534"/>
    </source>
</evidence>
<proteinExistence type="inferred from homology"/>
<keyword evidence="6" id="KW-1185">Reference proteome</keyword>
<dbReference type="PANTHER" id="PTHR20842">
    <property type="entry name" value="PROTEASE S51 ALPHA-ASPARTYL DIPEPTIDASE"/>
    <property type="match status" value="1"/>
</dbReference>
<dbReference type="InterPro" id="IPR005320">
    <property type="entry name" value="Peptidase_S51"/>
</dbReference>
<protein>
    <submittedName>
        <fullName evidence="5">Uncharacterized protein</fullName>
    </submittedName>
</protein>
<accession>A0AAD8YXM6</accession>
<dbReference type="PANTHER" id="PTHR20842:SF0">
    <property type="entry name" value="ALPHA-ASPARTYL DIPEPTIDASE"/>
    <property type="match status" value="1"/>
</dbReference>
<comment type="caution">
    <text evidence="5">The sequence shown here is derived from an EMBL/GenBank/DDBJ whole genome shotgun (WGS) entry which is preliminary data.</text>
</comment>
<name>A0AAD8YXM6_9TELE</name>